<sequence length="435" mass="49484">MGQRGQHHALADDEYFASTLFLTRRLPEALSTVLPLVTPPTVEAGDRTAEPAPVAKASRTTRIKVWSLYLTVLNAILELDPDEGKEAFGTQQWKAICSKVREGHVWEDVVRNGYHGADGSVDSEVVINLATLLLAHARNQKLNQERLESYLAAANTPNLETADRFDEKSAPPPARPRSPVRKGGASGADTPRDLNARVKILELYTLHVLLRNNEWEYAREFISMSSVLDEERREAFLQALQTLQEEQADADRRERQERQDREDQLRREIDEVRQLRVANEERERRRTEEPRRARREGSEVDYGVEKTPNVPGSVKGMHSRKQSGLRRPVPTTTKKSQAVASPSLGGRASVIYLSLRALMERMTTSLQTNPMLLYRTLAFIIGFLIMFSRRKIRERMARILARSWDKVRATAGMGVKRQPFCIHHASDYECLQPSR</sequence>
<evidence type="ECO:0000256" key="1">
    <source>
        <dbReference type="SAM" id="MobiDB-lite"/>
    </source>
</evidence>
<protein>
    <recommendedName>
        <fullName evidence="5">Peroxin 26</fullName>
    </recommendedName>
</protein>
<dbReference type="AlphaFoldDB" id="A0AAD9MBP6"/>
<evidence type="ECO:0000313" key="3">
    <source>
        <dbReference type="EMBL" id="KAK2070337.1"/>
    </source>
</evidence>
<feature type="compositionally biased region" description="Basic and acidic residues" evidence="1">
    <location>
        <begin position="279"/>
        <end position="298"/>
    </location>
</feature>
<accession>A0AAD9MBP6</accession>
<evidence type="ECO:0000256" key="2">
    <source>
        <dbReference type="SAM" id="Phobius"/>
    </source>
</evidence>
<evidence type="ECO:0008006" key="5">
    <source>
        <dbReference type="Google" id="ProtNLM"/>
    </source>
</evidence>
<organism evidence="3 4">
    <name type="scientific">Phyllachora maydis</name>
    <dbReference type="NCBI Taxonomy" id="1825666"/>
    <lineage>
        <taxon>Eukaryota</taxon>
        <taxon>Fungi</taxon>
        <taxon>Dikarya</taxon>
        <taxon>Ascomycota</taxon>
        <taxon>Pezizomycotina</taxon>
        <taxon>Sordariomycetes</taxon>
        <taxon>Sordariomycetidae</taxon>
        <taxon>Phyllachorales</taxon>
        <taxon>Phyllachoraceae</taxon>
        <taxon>Phyllachora</taxon>
    </lineage>
</organism>
<reference evidence="3" key="1">
    <citation type="journal article" date="2023" name="Mol. Plant Microbe Interact.">
        <title>Elucidating the Obligate Nature and Biological Capacity of an Invasive Fungal Corn Pathogen.</title>
        <authorList>
            <person name="MacCready J.S."/>
            <person name="Roggenkamp E.M."/>
            <person name="Gdanetz K."/>
            <person name="Chilvers M.I."/>
        </authorList>
    </citation>
    <scope>NUCLEOTIDE SEQUENCE</scope>
    <source>
        <strain evidence="3">PM02</strain>
    </source>
</reference>
<dbReference type="EMBL" id="JAQQPM010000003">
    <property type="protein sequence ID" value="KAK2070337.1"/>
    <property type="molecule type" value="Genomic_DNA"/>
</dbReference>
<comment type="caution">
    <text evidence="3">The sequence shown here is derived from an EMBL/GenBank/DDBJ whole genome shotgun (WGS) entry which is preliminary data.</text>
</comment>
<name>A0AAD9MBP6_9PEZI</name>
<keyword evidence="2" id="KW-0472">Membrane</keyword>
<feature type="region of interest" description="Disordered" evidence="1">
    <location>
        <begin position="158"/>
        <end position="191"/>
    </location>
</feature>
<feature type="compositionally biased region" description="Polar residues" evidence="1">
    <location>
        <begin position="330"/>
        <end position="340"/>
    </location>
</feature>
<evidence type="ECO:0000313" key="4">
    <source>
        <dbReference type="Proteomes" id="UP001217918"/>
    </source>
</evidence>
<keyword evidence="2" id="KW-0812">Transmembrane</keyword>
<gene>
    <name evidence="3" type="ORF">P8C59_004838</name>
</gene>
<proteinExistence type="predicted"/>
<feature type="transmembrane region" description="Helical" evidence="2">
    <location>
        <begin position="371"/>
        <end position="388"/>
    </location>
</feature>
<feature type="region of interest" description="Disordered" evidence="1">
    <location>
        <begin position="279"/>
        <end position="341"/>
    </location>
</feature>
<keyword evidence="4" id="KW-1185">Reference proteome</keyword>
<dbReference type="Proteomes" id="UP001217918">
    <property type="component" value="Unassembled WGS sequence"/>
</dbReference>
<keyword evidence="2" id="KW-1133">Transmembrane helix</keyword>